<evidence type="ECO:0000313" key="1">
    <source>
        <dbReference type="EMBL" id="ACZ42064.1"/>
    </source>
</evidence>
<dbReference type="AlphaFoldDB" id="D1CB99"/>
<dbReference type="InterPro" id="IPR008792">
    <property type="entry name" value="PQQD"/>
</dbReference>
<dbReference type="Gene3D" id="1.10.10.1150">
    <property type="entry name" value="Coenzyme PQQ synthesis protein D (PqqD)"/>
    <property type="match status" value="1"/>
</dbReference>
<protein>
    <recommendedName>
        <fullName evidence="3">Coenzyme PQQ synthesis D</fullName>
    </recommendedName>
</protein>
<reference evidence="2" key="1">
    <citation type="journal article" date="2010" name="Stand. Genomic Sci.">
        <title>Complete genome sequence of 'Thermobaculum terrenum' type strain (YNP1).</title>
        <authorList>
            <person name="Kiss H."/>
            <person name="Cleland D."/>
            <person name="Lapidus A."/>
            <person name="Lucas S."/>
            <person name="Glavina Del Rio T."/>
            <person name="Nolan M."/>
            <person name="Tice H."/>
            <person name="Han C."/>
            <person name="Goodwin L."/>
            <person name="Pitluck S."/>
            <person name="Liolios K."/>
            <person name="Ivanova N."/>
            <person name="Mavromatis K."/>
            <person name="Ovchinnikova G."/>
            <person name="Pati A."/>
            <person name="Chen A."/>
            <person name="Palaniappan K."/>
            <person name="Land M."/>
            <person name="Hauser L."/>
            <person name="Chang Y."/>
            <person name="Jeffries C."/>
            <person name="Lu M."/>
            <person name="Brettin T."/>
            <person name="Detter J."/>
            <person name="Goker M."/>
            <person name="Tindall B."/>
            <person name="Beck B."/>
            <person name="McDermott T."/>
            <person name="Woyke T."/>
            <person name="Bristow J."/>
            <person name="Eisen J."/>
            <person name="Markowitz V."/>
            <person name="Hugenholtz P."/>
            <person name="Kyrpides N."/>
            <person name="Klenk H."/>
            <person name="Cheng J."/>
        </authorList>
    </citation>
    <scope>NUCLEOTIDE SEQUENCE [LARGE SCALE GENOMIC DNA]</scope>
    <source>
        <strain evidence="2">ATCC BAA-798 / YNP1</strain>
    </source>
</reference>
<dbReference type="Pfam" id="PF05402">
    <property type="entry name" value="PqqD"/>
    <property type="match status" value="1"/>
</dbReference>
<organism evidence="1 2">
    <name type="scientific">Thermobaculum terrenum (strain ATCC BAA-798 / CCMEE 7001 / YNP1)</name>
    <dbReference type="NCBI Taxonomy" id="525904"/>
    <lineage>
        <taxon>Bacteria</taxon>
        <taxon>Bacillati</taxon>
        <taxon>Chloroflexota</taxon>
        <taxon>Chloroflexia</taxon>
        <taxon>Candidatus Thermobaculales</taxon>
        <taxon>Candidatus Thermobaculaceae</taxon>
        <taxon>Thermobaculum</taxon>
    </lineage>
</organism>
<dbReference type="OrthoDB" id="515711at2"/>
<evidence type="ECO:0008006" key="3">
    <source>
        <dbReference type="Google" id="ProtNLM"/>
    </source>
</evidence>
<evidence type="ECO:0000313" key="2">
    <source>
        <dbReference type="Proteomes" id="UP000000323"/>
    </source>
</evidence>
<sequence>MEAKGKQKLLHLQVGTYSDLVGLRVTLASGIRWLENELQQVIVMNAETGDIYGLDESAAIAWKALMQSGSVNAAVDALVEAYHIEPEVATNDIAMFVSELLDNNLVAPFIK</sequence>
<gene>
    <name evidence="1" type="ordered locus">Tter_1155</name>
</gene>
<dbReference type="HOGENOM" id="CLU_2157203_0_0_0"/>
<keyword evidence="2" id="KW-1185">Reference proteome</keyword>
<dbReference type="InterPro" id="IPR041881">
    <property type="entry name" value="PqqD_sf"/>
</dbReference>
<dbReference type="RefSeq" id="WP_012875099.1">
    <property type="nucleotide sequence ID" value="NC_013525.1"/>
</dbReference>
<dbReference type="EMBL" id="CP001825">
    <property type="protein sequence ID" value="ACZ42064.1"/>
    <property type="molecule type" value="Genomic_DNA"/>
</dbReference>
<accession>D1CB99</accession>
<dbReference type="Proteomes" id="UP000000323">
    <property type="component" value="Chromosome 1"/>
</dbReference>
<dbReference type="STRING" id="525904.Tter_1155"/>
<dbReference type="KEGG" id="ttr:Tter_1155"/>
<name>D1CB99_THET1</name>
<proteinExistence type="predicted"/>